<dbReference type="GO" id="GO:0003964">
    <property type="term" value="F:RNA-directed DNA polymerase activity"/>
    <property type="evidence" value="ECO:0007669"/>
    <property type="project" value="UniProtKB-KW"/>
</dbReference>
<feature type="domain" description="Peptidoglycan binding-like" evidence="1">
    <location>
        <begin position="410"/>
        <end position="462"/>
    </location>
</feature>
<dbReference type="InterPro" id="IPR002477">
    <property type="entry name" value="Peptidoglycan-bd-like"/>
</dbReference>
<dbReference type="InterPro" id="IPR036365">
    <property type="entry name" value="PGBD-like_sf"/>
</dbReference>
<dbReference type="SUPFAM" id="SSF47090">
    <property type="entry name" value="PGBD-like"/>
    <property type="match status" value="1"/>
</dbReference>
<dbReference type="EMBL" id="CACVAP010000017">
    <property type="protein sequence ID" value="CAA6799302.1"/>
    <property type="molecule type" value="Genomic_DNA"/>
</dbReference>
<dbReference type="Gene3D" id="1.10.101.10">
    <property type="entry name" value="PGBD-like superfamily/PGBD"/>
    <property type="match status" value="1"/>
</dbReference>
<reference evidence="2" key="1">
    <citation type="submission" date="2020-01" db="EMBL/GenBank/DDBJ databases">
        <authorList>
            <person name="Meier V. D."/>
            <person name="Meier V D."/>
        </authorList>
    </citation>
    <scope>NUCLEOTIDE SEQUENCE</scope>
    <source>
        <strain evidence="2">HLG_WM_MAG_06</strain>
    </source>
</reference>
<organism evidence="2">
    <name type="scientific">uncultured Sulfurovum sp</name>
    <dbReference type="NCBI Taxonomy" id="269237"/>
    <lineage>
        <taxon>Bacteria</taxon>
        <taxon>Pseudomonadati</taxon>
        <taxon>Campylobacterota</taxon>
        <taxon>Epsilonproteobacteria</taxon>
        <taxon>Campylobacterales</taxon>
        <taxon>Sulfurovaceae</taxon>
        <taxon>Sulfurovum</taxon>
        <taxon>environmental samples</taxon>
    </lineage>
</organism>
<keyword evidence="2" id="KW-0548">Nucleotidyltransferase</keyword>
<sequence length="465" mass="52817">MNKTIITLLTLLTVSHAEPANTKEHMPIKAKPGQCFTKSFYPPQYTKTTRIKSKKRVLLTDESIRYDVIPAKYSIHNQKVKISDGTEKIITTPAVYKTVTERILVEPAKKSWRRELNPKAKKSFGSCVESASKMGMDTQNAQVGTCYYEHYQPEKYRTTTSKILASESSQRIEVIPAQYKTVTQKILTDSTSAKLIPSKAVYKNIKDKVVVEPARTEWEKTICENNKGCNQAEVVCLVERPTVYKEVTKKIVLQAAVQKKVSVTPTYKTVQVQEMTVPASQKIITIPAKYKTIQQNNKVEDEKYFWTNSLGKHASTRLRSQCNKICLIDTPAKYKTISKQVVVTPAQSKKVTTPPKYTTVKVKKILKEASFKKVSIPSEYITVVTERERTKGYSKWMPMICEEQLTPKIIRKVQQALKTQGFYNGELTGLWDLNSKSATRAYQKEKGLALTLKLSIETMKSLNVF</sequence>
<dbReference type="Pfam" id="PF01471">
    <property type="entry name" value="PG_binding_1"/>
    <property type="match status" value="1"/>
</dbReference>
<keyword evidence="2" id="KW-0808">Transferase</keyword>
<proteinExistence type="predicted"/>
<evidence type="ECO:0000259" key="1">
    <source>
        <dbReference type="Pfam" id="PF01471"/>
    </source>
</evidence>
<accession>A0A6S6S1U8</accession>
<name>A0A6S6S1U8_9BACT</name>
<dbReference type="InterPro" id="IPR036366">
    <property type="entry name" value="PGBDSf"/>
</dbReference>
<evidence type="ECO:0000313" key="2">
    <source>
        <dbReference type="EMBL" id="CAA6799302.1"/>
    </source>
</evidence>
<dbReference type="AlphaFoldDB" id="A0A6S6S1U8"/>
<keyword evidence="2" id="KW-0695">RNA-directed DNA polymerase</keyword>
<gene>
    <name evidence="2" type="ORF">HELGO_WM11482</name>
</gene>
<protein>
    <submittedName>
        <fullName evidence="2">Reverse transcriptase</fullName>
    </submittedName>
</protein>